<comment type="caution">
    <text evidence="1">The sequence shown here is derived from an EMBL/GenBank/DDBJ whole genome shotgun (WGS) entry which is preliminary data.</text>
</comment>
<gene>
    <name evidence="1" type="ORF">L6164_035276</name>
</gene>
<evidence type="ECO:0000313" key="1">
    <source>
        <dbReference type="EMBL" id="KAI4302058.1"/>
    </source>
</evidence>
<organism evidence="1 2">
    <name type="scientific">Bauhinia variegata</name>
    <name type="common">Purple orchid tree</name>
    <name type="synonym">Phanera variegata</name>
    <dbReference type="NCBI Taxonomy" id="167791"/>
    <lineage>
        <taxon>Eukaryota</taxon>
        <taxon>Viridiplantae</taxon>
        <taxon>Streptophyta</taxon>
        <taxon>Embryophyta</taxon>
        <taxon>Tracheophyta</taxon>
        <taxon>Spermatophyta</taxon>
        <taxon>Magnoliopsida</taxon>
        <taxon>eudicotyledons</taxon>
        <taxon>Gunneridae</taxon>
        <taxon>Pentapetalae</taxon>
        <taxon>rosids</taxon>
        <taxon>fabids</taxon>
        <taxon>Fabales</taxon>
        <taxon>Fabaceae</taxon>
        <taxon>Cercidoideae</taxon>
        <taxon>Cercideae</taxon>
        <taxon>Bauhiniinae</taxon>
        <taxon>Bauhinia</taxon>
    </lineage>
</organism>
<accession>A0ACB9KXN6</accession>
<sequence length="67" mass="7652">MALNLCVPKTAKKSNPIALLDPSATATCRAKFKNARRHCGTGHRGQQGYLRADRYMRWESSEKWQNM</sequence>
<dbReference type="Proteomes" id="UP000828941">
    <property type="component" value="Chromosome 13"/>
</dbReference>
<reference evidence="1 2" key="1">
    <citation type="journal article" date="2022" name="DNA Res.">
        <title>Chromosomal-level genome assembly of the orchid tree Bauhinia variegata (Leguminosae; Cercidoideae) supports the allotetraploid origin hypothesis of Bauhinia.</title>
        <authorList>
            <person name="Zhong Y."/>
            <person name="Chen Y."/>
            <person name="Zheng D."/>
            <person name="Pang J."/>
            <person name="Liu Y."/>
            <person name="Luo S."/>
            <person name="Meng S."/>
            <person name="Qian L."/>
            <person name="Wei D."/>
            <person name="Dai S."/>
            <person name="Zhou R."/>
        </authorList>
    </citation>
    <scope>NUCLEOTIDE SEQUENCE [LARGE SCALE GENOMIC DNA]</scope>
    <source>
        <strain evidence="1">BV-YZ2020</strain>
    </source>
</reference>
<protein>
    <submittedName>
        <fullName evidence="1">Uncharacterized protein</fullName>
    </submittedName>
</protein>
<name>A0ACB9KXN6_BAUVA</name>
<dbReference type="EMBL" id="CM039438">
    <property type="protein sequence ID" value="KAI4302058.1"/>
    <property type="molecule type" value="Genomic_DNA"/>
</dbReference>
<evidence type="ECO:0000313" key="2">
    <source>
        <dbReference type="Proteomes" id="UP000828941"/>
    </source>
</evidence>
<keyword evidence="2" id="KW-1185">Reference proteome</keyword>
<proteinExistence type="predicted"/>